<name>J3MG08_ORYBR</name>
<keyword evidence="2" id="KW-1185">Reference proteome</keyword>
<sequence>MAAARACNGAVRCFAFAEEVAPPPETPDVVRRQRQLLRRAASRCLDPIAEETGEEETCVG</sequence>
<reference evidence="1" key="1">
    <citation type="journal article" date="2013" name="Nat. Commun.">
        <title>Whole-genome sequencing of Oryza brachyantha reveals mechanisms underlying Oryza genome evolution.</title>
        <authorList>
            <person name="Chen J."/>
            <person name="Huang Q."/>
            <person name="Gao D."/>
            <person name="Wang J."/>
            <person name="Lang Y."/>
            <person name="Liu T."/>
            <person name="Li B."/>
            <person name="Bai Z."/>
            <person name="Luis Goicoechea J."/>
            <person name="Liang C."/>
            <person name="Chen C."/>
            <person name="Zhang W."/>
            <person name="Sun S."/>
            <person name="Liao Y."/>
            <person name="Zhang X."/>
            <person name="Yang L."/>
            <person name="Song C."/>
            <person name="Wang M."/>
            <person name="Shi J."/>
            <person name="Liu G."/>
            <person name="Liu J."/>
            <person name="Zhou H."/>
            <person name="Zhou W."/>
            <person name="Yu Q."/>
            <person name="An N."/>
            <person name="Chen Y."/>
            <person name="Cai Q."/>
            <person name="Wang B."/>
            <person name="Liu B."/>
            <person name="Min J."/>
            <person name="Huang Y."/>
            <person name="Wu H."/>
            <person name="Li Z."/>
            <person name="Zhang Y."/>
            <person name="Yin Y."/>
            <person name="Song W."/>
            <person name="Jiang J."/>
            <person name="Jackson S.A."/>
            <person name="Wing R.A."/>
            <person name="Wang J."/>
            <person name="Chen M."/>
        </authorList>
    </citation>
    <scope>NUCLEOTIDE SEQUENCE [LARGE SCALE GENOMIC DNA]</scope>
    <source>
        <strain evidence="1">cv. IRGC 101232</strain>
    </source>
</reference>
<evidence type="ECO:0000313" key="2">
    <source>
        <dbReference type="Proteomes" id="UP000006038"/>
    </source>
</evidence>
<protein>
    <submittedName>
        <fullName evidence="1">Uncharacterized protein</fullName>
    </submittedName>
</protein>
<proteinExistence type="predicted"/>
<dbReference type="AlphaFoldDB" id="J3MG08"/>
<dbReference type="HOGENOM" id="CLU_2945429_0_0_1"/>
<evidence type="ECO:0000313" key="1">
    <source>
        <dbReference type="EnsemblPlants" id="OB06G29520.1"/>
    </source>
</evidence>
<accession>J3MG08</accession>
<dbReference type="EnsemblPlants" id="OB06G29520.1">
    <property type="protein sequence ID" value="OB06G29520.1"/>
    <property type="gene ID" value="OB06G29520"/>
</dbReference>
<dbReference type="Gramene" id="OB06G29520.1">
    <property type="protein sequence ID" value="OB06G29520.1"/>
    <property type="gene ID" value="OB06G29520"/>
</dbReference>
<reference evidence="1" key="2">
    <citation type="submission" date="2013-04" db="UniProtKB">
        <authorList>
            <consortium name="EnsemblPlants"/>
        </authorList>
    </citation>
    <scope>IDENTIFICATION</scope>
</reference>
<organism evidence="1">
    <name type="scientific">Oryza brachyantha</name>
    <name type="common">malo sina</name>
    <dbReference type="NCBI Taxonomy" id="4533"/>
    <lineage>
        <taxon>Eukaryota</taxon>
        <taxon>Viridiplantae</taxon>
        <taxon>Streptophyta</taxon>
        <taxon>Embryophyta</taxon>
        <taxon>Tracheophyta</taxon>
        <taxon>Spermatophyta</taxon>
        <taxon>Magnoliopsida</taxon>
        <taxon>Liliopsida</taxon>
        <taxon>Poales</taxon>
        <taxon>Poaceae</taxon>
        <taxon>BOP clade</taxon>
        <taxon>Oryzoideae</taxon>
        <taxon>Oryzeae</taxon>
        <taxon>Oryzinae</taxon>
        <taxon>Oryza</taxon>
    </lineage>
</organism>
<dbReference type="Proteomes" id="UP000006038">
    <property type="component" value="Chromosome 6"/>
</dbReference>